<feature type="chain" id="PRO_5036275902" evidence="1">
    <location>
        <begin position="25"/>
        <end position="428"/>
    </location>
</feature>
<feature type="signal peptide" evidence="1">
    <location>
        <begin position="1"/>
        <end position="24"/>
    </location>
</feature>
<gene>
    <name evidence="2" type="ORF">KP509_17G017000</name>
</gene>
<dbReference type="Proteomes" id="UP000825935">
    <property type="component" value="Chromosome 17"/>
</dbReference>
<reference evidence="2" key="1">
    <citation type="submission" date="2021-08" db="EMBL/GenBank/DDBJ databases">
        <title>WGS assembly of Ceratopteris richardii.</title>
        <authorList>
            <person name="Marchant D.B."/>
            <person name="Chen G."/>
            <person name="Jenkins J."/>
            <person name="Shu S."/>
            <person name="Leebens-Mack J."/>
            <person name="Grimwood J."/>
            <person name="Schmutz J."/>
            <person name="Soltis P."/>
            <person name="Soltis D."/>
            <person name="Chen Z.-H."/>
        </authorList>
    </citation>
    <scope>NUCLEOTIDE SEQUENCE</scope>
    <source>
        <strain evidence="2">Whitten #5841</strain>
        <tissue evidence="2">Leaf</tissue>
    </source>
</reference>
<proteinExistence type="predicted"/>
<accession>A0A8T2SVX4</accession>
<dbReference type="PANTHER" id="PTHR10612">
    <property type="entry name" value="APOLIPOPROTEIN D"/>
    <property type="match status" value="1"/>
</dbReference>
<dbReference type="EMBL" id="CM035422">
    <property type="protein sequence ID" value="KAH7372697.1"/>
    <property type="molecule type" value="Genomic_DNA"/>
</dbReference>
<dbReference type="Gene3D" id="2.40.128.20">
    <property type="match status" value="1"/>
</dbReference>
<dbReference type="AlphaFoldDB" id="A0A8T2SVX4"/>
<evidence type="ECO:0000313" key="2">
    <source>
        <dbReference type="EMBL" id="KAH7372697.1"/>
    </source>
</evidence>
<evidence type="ECO:0000313" key="3">
    <source>
        <dbReference type="Proteomes" id="UP000825935"/>
    </source>
</evidence>
<evidence type="ECO:0000256" key="1">
    <source>
        <dbReference type="SAM" id="SignalP"/>
    </source>
</evidence>
<organism evidence="2 3">
    <name type="scientific">Ceratopteris richardii</name>
    <name type="common">Triangle waterfern</name>
    <dbReference type="NCBI Taxonomy" id="49495"/>
    <lineage>
        <taxon>Eukaryota</taxon>
        <taxon>Viridiplantae</taxon>
        <taxon>Streptophyta</taxon>
        <taxon>Embryophyta</taxon>
        <taxon>Tracheophyta</taxon>
        <taxon>Polypodiopsida</taxon>
        <taxon>Polypodiidae</taxon>
        <taxon>Polypodiales</taxon>
        <taxon>Pteridineae</taxon>
        <taxon>Pteridaceae</taxon>
        <taxon>Parkerioideae</taxon>
        <taxon>Ceratopteris</taxon>
    </lineage>
</organism>
<keyword evidence="3" id="KW-1185">Reference proteome</keyword>
<sequence length="428" mass="45962">MEATIYKELWLFLFMKLLVLNVVALPPLTVEALDSSDFCMRRVATKTCPTPPTIDTIDLHTFLGSYYEVGTTARYKLRSEGGLVCMRSNFSMDTPPEAQANVVTIDVQNTGLQVVGIESVSAFSKISYSAADVCANAARMCAMMDTSSKLSEALVRIGTVSNDIAFSSPMDLKPLNHAAAIINSSVANVYRKADALALTVTVISRIAAELSQGVGPYDTLLRALRSTVTSGSNEVRELGSNVIGNLTYTRNLIAQVITHRTNPSHVELLSEASTLIEQEIELLISQVSRIQGLLSSIGGPLADTLEADASLTNQTKNIVVTKGQVIQTTGERGNMVLSIKQTIRPYKIIALEGFPLLGYSSLLVYSCELDSNGDPVEDVFLLSSSPSIPAPIVNILLNLASTYGISMDCDSVFVPTVQTTGDCGLLPH</sequence>
<protein>
    <submittedName>
        <fullName evidence="2">Uncharacterized protein</fullName>
    </submittedName>
</protein>
<comment type="caution">
    <text evidence="2">The sequence shown here is derived from an EMBL/GenBank/DDBJ whole genome shotgun (WGS) entry which is preliminary data.</text>
</comment>
<dbReference type="GO" id="GO:0006629">
    <property type="term" value="P:lipid metabolic process"/>
    <property type="evidence" value="ECO:0007669"/>
    <property type="project" value="TreeGrafter"/>
</dbReference>
<dbReference type="OMA" id="ARMCRIM"/>
<dbReference type="InterPro" id="IPR012674">
    <property type="entry name" value="Calycin"/>
</dbReference>
<dbReference type="OrthoDB" id="1885951at2759"/>
<dbReference type="GO" id="GO:0005737">
    <property type="term" value="C:cytoplasm"/>
    <property type="evidence" value="ECO:0007669"/>
    <property type="project" value="TreeGrafter"/>
</dbReference>
<dbReference type="GO" id="GO:0000302">
    <property type="term" value="P:response to reactive oxygen species"/>
    <property type="evidence" value="ECO:0007669"/>
    <property type="project" value="TreeGrafter"/>
</dbReference>
<dbReference type="PANTHER" id="PTHR10612:SF56">
    <property type="entry name" value="LIPOCALIN_CYTOSOLIC FATTY-ACID BINDING DOMAIN-CONTAINING PROTEIN"/>
    <property type="match status" value="1"/>
</dbReference>
<dbReference type="EMBL" id="CM035422">
    <property type="protein sequence ID" value="KAH7372695.1"/>
    <property type="molecule type" value="Genomic_DNA"/>
</dbReference>
<name>A0A8T2SVX4_CERRI</name>
<keyword evidence="1" id="KW-0732">Signal</keyword>